<dbReference type="SUPFAM" id="SSF51126">
    <property type="entry name" value="Pectin lyase-like"/>
    <property type="match status" value="1"/>
</dbReference>
<feature type="chain" id="PRO_5015607981" evidence="1">
    <location>
        <begin position="22"/>
        <end position="699"/>
    </location>
</feature>
<evidence type="ECO:0000313" key="4">
    <source>
        <dbReference type="EMBL" id="SPF40709.1"/>
    </source>
</evidence>
<dbReference type="Pfam" id="PF21231">
    <property type="entry name" value="GH141_M"/>
    <property type="match status" value="1"/>
</dbReference>
<dbReference type="SMART" id="SM00710">
    <property type="entry name" value="PbH1"/>
    <property type="match status" value="7"/>
</dbReference>
<proteinExistence type="predicted"/>
<reference evidence="5" key="1">
    <citation type="submission" date="2018-02" db="EMBL/GenBank/DDBJ databases">
        <authorList>
            <person name="Hausmann B."/>
        </authorList>
    </citation>
    <scope>NUCLEOTIDE SEQUENCE [LARGE SCALE GENOMIC DNA]</scope>
    <source>
        <strain evidence="5">Peat soil MAG SbA1</strain>
    </source>
</reference>
<dbReference type="PANTHER" id="PTHR36453">
    <property type="entry name" value="SECRETED PROTEIN-RELATED"/>
    <property type="match status" value="1"/>
</dbReference>
<organism evidence="4 5">
    <name type="scientific">Candidatus Sulfotelmatobacter kueseliae</name>
    <dbReference type="NCBI Taxonomy" id="2042962"/>
    <lineage>
        <taxon>Bacteria</taxon>
        <taxon>Pseudomonadati</taxon>
        <taxon>Acidobacteriota</taxon>
        <taxon>Terriglobia</taxon>
        <taxon>Terriglobales</taxon>
        <taxon>Candidatus Korobacteraceae</taxon>
        <taxon>Candidatus Sulfotelmatobacter</taxon>
    </lineage>
</organism>
<feature type="domain" description="GH141-like insertion" evidence="3">
    <location>
        <begin position="143"/>
        <end position="281"/>
    </location>
</feature>
<evidence type="ECO:0000313" key="5">
    <source>
        <dbReference type="Proteomes" id="UP000238701"/>
    </source>
</evidence>
<dbReference type="AlphaFoldDB" id="A0A2U3KM29"/>
<dbReference type="InterPro" id="IPR039448">
    <property type="entry name" value="Beta_helix"/>
</dbReference>
<keyword evidence="4" id="KW-0456">Lyase</keyword>
<keyword evidence="1" id="KW-0732">Signal</keyword>
<evidence type="ECO:0000259" key="2">
    <source>
        <dbReference type="Pfam" id="PF13229"/>
    </source>
</evidence>
<protein>
    <submittedName>
        <fullName evidence="4">Putative pectin lyase</fullName>
    </submittedName>
</protein>
<evidence type="ECO:0000256" key="1">
    <source>
        <dbReference type="SAM" id="SignalP"/>
    </source>
</evidence>
<feature type="signal peptide" evidence="1">
    <location>
        <begin position="1"/>
        <end position="21"/>
    </location>
</feature>
<accession>A0A2U3KM29</accession>
<feature type="domain" description="Right handed beta helix" evidence="2">
    <location>
        <begin position="363"/>
        <end position="496"/>
    </location>
</feature>
<dbReference type="Proteomes" id="UP000238701">
    <property type="component" value="Unassembled WGS sequence"/>
</dbReference>
<dbReference type="GO" id="GO:0016829">
    <property type="term" value="F:lyase activity"/>
    <property type="evidence" value="ECO:0007669"/>
    <property type="project" value="UniProtKB-KW"/>
</dbReference>
<dbReference type="InterPro" id="IPR011050">
    <property type="entry name" value="Pectin_lyase_fold/virulence"/>
</dbReference>
<evidence type="ECO:0000259" key="3">
    <source>
        <dbReference type="Pfam" id="PF21231"/>
    </source>
</evidence>
<name>A0A2U3KM29_9BACT</name>
<dbReference type="PANTHER" id="PTHR36453:SF1">
    <property type="entry name" value="RIGHT HANDED BETA HELIX DOMAIN-CONTAINING PROTEIN"/>
    <property type="match status" value="1"/>
</dbReference>
<dbReference type="InterPro" id="IPR012334">
    <property type="entry name" value="Pectin_lyas_fold"/>
</dbReference>
<dbReference type="EMBL" id="OMOD01000125">
    <property type="protein sequence ID" value="SPF40709.1"/>
    <property type="molecule type" value="Genomic_DNA"/>
</dbReference>
<feature type="domain" description="Right handed beta helix" evidence="2">
    <location>
        <begin position="511"/>
        <end position="621"/>
    </location>
</feature>
<gene>
    <name evidence="4" type="ORF">SBA1_320038</name>
</gene>
<dbReference type="Gene3D" id="2.160.20.10">
    <property type="entry name" value="Single-stranded right-handed beta-helix, Pectin lyase-like"/>
    <property type="match status" value="2"/>
</dbReference>
<dbReference type="Pfam" id="PF13229">
    <property type="entry name" value="Beta_helix"/>
    <property type="match status" value="2"/>
</dbReference>
<dbReference type="InterPro" id="IPR006626">
    <property type="entry name" value="PbH1"/>
</dbReference>
<dbReference type="InterPro" id="IPR048482">
    <property type="entry name" value="GH141_ins"/>
</dbReference>
<sequence length="699" mass="77101">MFWLRVLRGCLLNLLVLAAAASGQTVQQPTPSDGGTVMYVSTEGNDAWSGKLAQPNAQHSDGPFASLAAARDAIRKLKSQGPFTRPVTVYVRGGTYTLSEPLVFTVADSGTEKTPISYTAYRGETPLLSGGRQITGWKTIAKGELWQADVPGVREGRWYPHQLFVNGQRRQRARTPSTGFFRIEGKMMQEKPAMFKFRDHEIRPEWAGQDAEIVLLQAWMVLRKHIAEVNMSARTVSLSGDKAPYVEEQGARYWIENTFDALDSPGEWYLDRRSGKLYYWPMPGEDMKRAEVIAPMLTELVRFAGGTWGDARPAGIAFEFNPVHDIRLQGFTLSYADWSMPPDGYVDVQAGFTLPAALEASDATSIVIEDSVFKHLGQFAIELGKACRGNRIVGNEMADLGAGAVKIGEPKDPNNTDEATSGNIVSDNRIHDVGAVDPGADAVWVGQSSGNTIAHNEISNVYHSGIGVGWTWGYLPTAAHSNVIEFNHIHDIGRGVMADLGCVYLLGVQPGTVVRNNFCHDVTRPDASYGGWGIYTDEGSSEIVIENNLVFRTQDAGFHQHYGQNNVVRNNIFALGQGSQLRRTDEEAGHSFDVEHNIFVWDSGTLLDQEWKDNNFLFDNNLYFYAGSGGGSAIRFGDLSFEEWQKNGQDVHSIVADPLFVDLQKGNFSLQPESPALKIGFKPIDLSEVGPRAKYRRQP</sequence>